<sequence>IALELGVSLGKIGEGHRDTLTVFVVVVVIVVLRWSFAVTQAGVQWHSFGSRQPPPPGFKQFSHLSLTSSWDYRHTPPHPANFCIFLVETWFHNVGQADLELLALSDSPALASRSAGITGVSYQPETH</sequence>
<feature type="transmembrane region" description="Helical" evidence="1">
    <location>
        <begin position="20"/>
        <end position="43"/>
    </location>
</feature>
<dbReference type="PANTHER" id="PTHR46254">
    <property type="entry name" value="PROTEIN GVQW1-RELATED"/>
    <property type="match status" value="1"/>
</dbReference>
<keyword evidence="1" id="KW-1133">Transmembrane helix</keyword>
<evidence type="ECO:0000256" key="1">
    <source>
        <dbReference type="SAM" id="Phobius"/>
    </source>
</evidence>
<organism evidence="2 3">
    <name type="scientific">Rhinopithecus bieti</name>
    <name type="common">Black snub-nosed monkey</name>
    <name type="synonym">Pygathrix bieti</name>
    <dbReference type="NCBI Taxonomy" id="61621"/>
    <lineage>
        <taxon>Eukaryota</taxon>
        <taxon>Metazoa</taxon>
        <taxon>Chordata</taxon>
        <taxon>Craniata</taxon>
        <taxon>Vertebrata</taxon>
        <taxon>Euteleostomi</taxon>
        <taxon>Mammalia</taxon>
        <taxon>Eutheria</taxon>
        <taxon>Euarchontoglires</taxon>
        <taxon>Primates</taxon>
        <taxon>Haplorrhini</taxon>
        <taxon>Catarrhini</taxon>
        <taxon>Cercopithecidae</taxon>
        <taxon>Colobinae</taxon>
        <taxon>Rhinopithecus</taxon>
    </lineage>
</organism>
<dbReference type="PANTHER" id="PTHR46254:SF3">
    <property type="entry name" value="SECRETED PROTEIN"/>
    <property type="match status" value="1"/>
</dbReference>
<reference evidence="2 3" key="1">
    <citation type="submission" date="2016-06" db="EMBL/GenBank/DDBJ databases">
        <title>Genome of Rhinopithecus bieti.</title>
        <authorList>
            <person name="Wu"/>
            <person name="C.-I. and Zhang"/>
            <person name="Y."/>
        </authorList>
    </citation>
    <scope>NUCLEOTIDE SEQUENCE</scope>
</reference>
<dbReference type="Proteomes" id="UP000233180">
    <property type="component" value="Unassembled WGS sequence"/>
</dbReference>
<reference evidence="2" key="2">
    <citation type="submission" date="2025-08" db="UniProtKB">
        <authorList>
            <consortium name="Ensembl"/>
        </authorList>
    </citation>
    <scope>IDENTIFICATION</scope>
</reference>
<dbReference type="PRINTS" id="PR02045">
    <property type="entry name" value="F138DOMAIN"/>
</dbReference>
<keyword evidence="1" id="KW-0812">Transmembrane</keyword>
<reference evidence="2" key="3">
    <citation type="submission" date="2025-09" db="UniProtKB">
        <authorList>
            <consortium name="Ensembl"/>
        </authorList>
    </citation>
    <scope>IDENTIFICATION</scope>
</reference>
<protein>
    <submittedName>
        <fullName evidence="2">Uncharacterized protein</fullName>
    </submittedName>
</protein>
<evidence type="ECO:0000313" key="3">
    <source>
        <dbReference type="Proteomes" id="UP000233180"/>
    </source>
</evidence>
<evidence type="ECO:0000313" key="2">
    <source>
        <dbReference type="Ensembl" id="ENSRBIP00000014836.1"/>
    </source>
</evidence>
<keyword evidence="1" id="KW-0472">Membrane</keyword>
<accession>A0A2K6KU78</accession>
<name>A0A2K6KU78_RHIBE</name>
<dbReference type="AlphaFoldDB" id="A0A2K6KU78"/>
<keyword evidence="3" id="KW-1185">Reference proteome</keyword>
<proteinExistence type="predicted"/>
<dbReference type="Ensembl" id="ENSRBIT00000038675.1">
    <property type="protein sequence ID" value="ENSRBIP00000014836.1"/>
    <property type="gene ID" value="ENSRBIG00000031537.1"/>
</dbReference>
<dbReference type="GeneTree" id="ENSGT00940000164709"/>
<dbReference type="OMA" id="SYQPETH"/>